<name>A0A0C1UBL5_9CLOT</name>
<dbReference type="AlphaFoldDB" id="A0A0C1UBL5"/>
<dbReference type="STRING" id="29341.RSJ17_06925"/>
<evidence type="ECO:0000313" key="2">
    <source>
        <dbReference type="Proteomes" id="UP000031366"/>
    </source>
</evidence>
<organism evidence="1 2">
    <name type="scientific">Clostridium argentinense CDC 2741</name>
    <dbReference type="NCBI Taxonomy" id="1418104"/>
    <lineage>
        <taxon>Bacteria</taxon>
        <taxon>Bacillati</taxon>
        <taxon>Bacillota</taxon>
        <taxon>Clostridia</taxon>
        <taxon>Eubacteriales</taxon>
        <taxon>Clostridiaceae</taxon>
        <taxon>Clostridium</taxon>
    </lineage>
</organism>
<accession>A0A0C1UBL5</accession>
<sequence length="183" mass="20491">MKRSKKICLVTHCILNGNAKVEGLCSYKGAVKEVVELLINKDFGIIQLPCPEINLYGIKRWGHVKEQFDTPYFRENCTSLLKPIINQIEDYKNNGYEIALVLGIDGSPSCGINYTCSSKKWGGELSGNENLSEILNDISTIKSPGVFMEIFKKNLEDIGVNPTYLTLNESNVESSIEAIKNYF</sequence>
<keyword evidence="2" id="KW-1185">Reference proteome</keyword>
<gene>
    <name evidence="1" type="ORF">U732_824</name>
</gene>
<dbReference type="EMBL" id="AYSO01000020">
    <property type="protein sequence ID" value="KIE44940.1"/>
    <property type="molecule type" value="Genomic_DNA"/>
</dbReference>
<dbReference type="OrthoDB" id="5420310at2"/>
<proteinExistence type="predicted"/>
<dbReference type="Proteomes" id="UP000031366">
    <property type="component" value="Unassembled WGS sequence"/>
</dbReference>
<protein>
    <submittedName>
        <fullName evidence="1">Uncharacterized protein</fullName>
    </submittedName>
</protein>
<dbReference type="InterPro" id="IPR054648">
    <property type="entry name" value="TudS-rel"/>
</dbReference>
<evidence type="ECO:0000313" key="1">
    <source>
        <dbReference type="EMBL" id="KIE44940.1"/>
    </source>
</evidence>
<reference evidence="1 2" key="1">
    <citation type="journal article" date="2015" name="Infect. Genet. Evol.">
        <title>Genomic sequences of six botulinum neurotoxin-producing strains representing three clostridial species illustrate the mobility and diversity of botulinum neurotoxin genes.</title>
        <authorList>
            <person name="Smith T.J."/>
            <person name="Hill K.K."/>
            <person name="Xie G."/>
            <person name="Foley B.T."/>
            <person name="Williamson C.H."/>
            <person name="Foster J.T."/>
            <person name="Johnson S.L."/>
            <person name="Chertkov O."/>
            <person name="Teshima H."/>
            <person name="Gibbons H.S."/>
            <person name="Johnsky L.A."/>
            <person name="Karavis M.A."/>
            <person name="Smith L.A."/>
        </authorList>
    </citation>
    <scope>NUCLEOTIDE SEQUENCE [LARGE SCALE GENOMIC DNA]</scope>
    <source>
        <strain evidence="1 2">CDC 2741</strain>
    </source>
</reference>
<dbReference type="RefSeq" id="WP_039636929.1">
    <property type="nucleotide sequence ID" value="NZ_AYSO01000020.1"/>
</dbReference>
<comment type="caution">
    <text evidence="1">The sequence shown here is derived from an EMBL/GenBank/DDBJ whole genome shotgun (WGS) entry which is preliminary data.</text>
</comment>
<dbReference type="NCBIfam" id="NF045597">
    <property type="entry name" value="TudS_rel_CD3072"/>
    <property type="match status" value="1"/>
</dbReference>